<sequence length="858" mass="93190">MTPFNEFRPHGCAGVLMCRCVGWCVIDVGSETETSMSELQLVRARVLLGFCPDLRFSGKDAKVHGRIVFCARGRTNLTSSDVTGDCRLSLWKSPTASPSTRPDAGRGRELATPASASSPGGSDYSSNTTSAMNYLFYVGIILPTLITICLFLVFIYCWFLQKARKEVLTRRYDPHGKMRRLGLSMEPPPPPDFCRLEATAVTPLAAQLSPAQYGEDNMAYCVSRSPSTDQQNQQQQQQQQQQQHHPGNQQARRSLYHTYHDSGISAGGLAALTESRSVGDAEDRSDTRQVPGGLAYRTCPDSGVSGLSLGFYMPGDPACQQPSCYLQDQIYHEDQYHQRQQQQRQSMHQLHQQQQQQLHHTLVQASVHPTHGVCYGDDTNHPQSPQHYAPPPHHLQHQENFNHQYPLKLHQNDSRIGNFTAQIHSAACSSSSPHKEGPRRCSEDNQVFELVSPSATHPKDVLEQDFTTETSFGPQGALDIMVTSSSDPRIANISLPAQQSIVLSCLVQQQQQQQQHLDQLQQLQHSASTLAVQHNHHLTQQQQQQQQQQQHKQHTLNNATPAIRKASLPSGSTASPQNHHRDSGINEDTAGGNGCSNGSSGSSTDQSGGSGCSNNTITRSTSSSERPDSQASHSPSTTDSEDSGFRGSHCANSAPLPSDSAPAPTSRLNKQTNPLLKPMRRPRNKGSRKNAPTRSISPPKTAKGHAPCPSSPAQREPNTIANTDSSNPGSPTPLITLDPQNLSPPALTDSPGFGRGLEMIDMAGRGGPTSLRTPDSSPHHSPPEWSGERGSSRKNSKEGLGPGGVNGGAALGDISTHLSWSYLQGMSSGQRGVARPEGGASHRRQDMHHMDVLGYSVV</sequence>
<keyword evidence="4" id="KW-1185">Reference proteome</keyword>
<feature type="compositionally biased region" description="Low complexity" evidence="1">
    <location>
        <begin position="596"/>
        <end position="624"/>
    </location>
</feature>
<feature type="compositionally biased region" description="Basic residues" evidence="1">
    <location>
        <begin position="678"/>
        <end position="688"/>
    </location>
</feature>
<feature type="compositionally biased region" description="Low complexity" evidence="1">
    <location>
        <begin position="230"/>
        <end position="250"/>
    </location>
</feature>
<dbReference type="Proteomes" id="UP001283361">
    <property type="component" value="Unassembled WGS sequence"/>
</dbReference>
<protein>
    <submittedName>
        <fullName evidence="3">Uncharacterized protein</fullName>
    </submittedName>
</protein>
<keyword evidence="2" id="KW-0812">Transmembrane</keyword>
<feature type="compositionally biased region" description="Polar residues" evidence="1">
    <location>
        <begin position="711"/>
        <end position="729"/>
    </location>
</feature>
<accession>A0AAE0ZMD4</accession>
<feature type="compositionally biased region" description="Low complexity" evidence="1">
    <location>
        <begin position="538"/>
        <end position="550"/>
    </location>
</feature>
<feature type="region of interest" description="Disordered" evidence="1">
    <location>
        <begin position="222"/>
        <end position="251"/>
    </location>
</feature>
<feature type="compositionally biased region" description="Low complexity" evidence="1">
    <location>
        <begin position="113"/>
        <end position="123"/>
    </location>
</feature>
<feature type="region of interest" description="Disordered" evidence="1">
    <location>
        <begin position="828"/>
        <end position="858"/>
    </location>
</feature>
<evidence type="ECO:0000313" key="4">
    <source>
        <dbReference type="Proteomes" id="UP001283361"/>
    </source>
</evidence>
<feature type="region of interest" description="Disordered" evidence="1">
    <location>
        <begin position="93"/>
        <end position="123"/>
    </location>
</feature>
<dbReference type="AlphaFoldDB" id="A0AAE0ZMD4"/>
<feature type="region of interest" description="Disordered" evidence="1">
    <location>
        <begin position="535"/>
        <end position="808"/>
    </location>
</feature>
<name>A0AAE0ZMD4_9GAST</name>
<dbReference type="EMBL" id="JAWDGP010003662">
    <property type="protein sequence ID" value="KAK3772074.1"/>
    <property type="molecule type" value="Genomic_DNA"/>
</dbReference>
<keyword evidence="2" id="KW-0472">Membrane</keyword>
<feature type="compositionally biased region" description="Low complexity" evidence="1">
    <location>
        <begin position="651"/>
        <end position="666"/>
    </location>
</feature>
<comment type="caution">
    <text evidence="3">The sequence shown here is derived from an EMBL/GenBank/DDBJ whole genome shotgun (WGS) entry which is preliminary data.</text>
</comment>
<organism evidence="3 4">
    <name type="scientific">Elysia crispata</name>
    <name type="common">lettuce slug</name>
    <dbReference type="NCBI Taxonomy" id="231223"/>
    <lineage>
        <taxon>Eukaryota</taxon>
        <taxon>Metazoa</taxon>
        <taxon>Spiralia</taxon>
        <taxon>Lophotrochozoa</taxon>
        <taxon>Mollusca</taxon>
        <taxon>Gastropoda</taxon>
        <taxon>Heterobranchia</taxon>
        <taxon>Euthyneura</taxon>
        <taxon>Panpulmonata</taxon>
        <taxon>Sacoglossa</taxon>
        <taxon>Placobranchoidea</taxon>
        <taxon>Plakobranchidae</taxon>
        <taxon>Elysia</taxon>
    </lineage>
</organism>
<gene>
    <name evidence="3" type="ORF">RRG08_008311</name>
</gene>
<feature type="transmembrane region" description="Helical" evidence="2">
    <location>
        <begin position="134"/>
        <end position="160"/>
    </location>
</feature>
<evidence type="ECO:0000256" key="1">
    <source>
        <dbReference type="SAM" id="MobiDB-lite"/>
    </source>
</evidence>
<proteinExistence type="predicted"/>
<reference evidence="3" key="1">
    <citation type="journal article" date="2023" name="G3 (Bethesda)">
        <title>A reference genome for the long-term kleptoplast-retaining sea slug Elysia crispata morphotype clarki.</title>
        <authorList>
            <person name="Eastman K.E."/>
            <person name="Pendleton A.L."/>
            <person name="Shaikh M.A."/>
            <person name="Suttiyut T."/>
            <person name="Ogas R."/>
            <person name="Tomko P."/>
            <person name="Gavelis G."/>
            <person name="Widhalm J.R."/>
            <person name="Wisecaver J.H."/>
        </authorList>
    </citation>
    <scope>NUCLEOTIDE SEQUENCE</scope>
    <source>
        <strain evidence="3">ECLA1</strain>
    </source>
</reference>
<feature type="compositionally biased region" description="Polar residues" evidence="1">
    <location>
        <begin position="629"/>
        <end position="638"/>
    </location>
</feature>
<feature type="region of interest" description="Disordered" evidence="1">
    <location>
        <begin position="275"/>
        <end position="297"/>
    </location>
</feature>
<feature type="compositionally biased region" description="Basic and acidic residues" evidence="1">
    <location>
        <begin position="777"/>
        <end position="797"/>
    </location>
</feature>
<evidence type="ECO:0000313" key="3">
    <source>
        <dbReference type="EMBL" id="KAK3772074.1"/>
    </source>
</evidence>
<keyword evidence="2" id="KW-1133">Transmembrane helix</keyword>
<feature type="compositionally biased region" description="Basic and acidic residues" evidence="1">
    <location>
        <begin position="277"/>
        <end position="287"/>
    </location>
</feature>
<evidence type="ECO:0000256" key="2">
    <source>
        <dbReference type="SAM" id="Phobius"/>
    </source>
</evidence>